<feature type="signal peptide" evidence="1">
    <location>
        <begin position="1"/>
        <end position="19"/>
    </location>
</feature>
<evidence type="ECO:0008006" key="3">
    <source>
        <dbReference type="Google" id="ProtNLM"/>
    </source>
</evidence>
<evidence type="ECO:0000256" key="1">
    <source>
        <dbReference type="SAM" id="SignalP"/>
    </source>
</evidence>
<dbReference type="EMBL" id="GBRH01232144">
    <property type="protein sequence ID" value="JAD65751.1"/>
    <property type="molecule type" value="Transcribed_RNA"/>
</dbReference>
<evidence type="ECO:0000313" key="2">
    <source>
        <dbReference type="EMBL" id="JAD65751.1"/>
    </source>
</evidence>
<accession>A0A0A9BQU6</accession>
<feature type="chain" id="PRO_5002063027" description="Secreted protein" evidence="1">
    <location>
        <begin position="20"/>
        <end position="124"/>
    </location>
</feature>
<name>A0A0A9BQU6_ARUDO</name>
<sequence length="124" mass="13772">MFVFLHVGWLRPLCRFVLASPRLRQSVLRRAADCRLWLCRARFSGSVGGCVLPSSSALLCCFVDCYEVTVHPSSSFRACHRVHAVPLVCCASALCLPAFASQDSIQSGQPRLSRYHVSVFRLPC</sequence>
<reference evidence="2" key="1">
    <citation type="submission" date="2014-09" db="EMBL/GenBank/DDBJ databases">
        <authorList>
            <person name="Magalhaes I.L.F."/>
            <person name="Oliveira U."/>
            <person name="Santos F.R."/>
            <person name="Vidigal T.H.D.A."/>
            <person name="Brescovit A.D."/>
            <person name="Santos A.J."/>
        </authorList>
    </citation>
    <scope>NUCLEOTIDE SEQUENCE</scope>
    <source>
        <tissue evidence="2">Shoot tissue taken approximately 20 cm above the soil surface</tissue>
    </source>
</reference>
<keyword evidence="1" id="KW-0732">Signal</keyword>
<reference evidence="2" key="2">
    <citation type="journal article" date="2015" name="Data Brief">
        <title>Shoot transcriptome of the giant reed, Arundo donax.</title>
        <authorList>
            <person name="Barrero R.A."/>
            <person name="Guerrero F.D."/>
            <person name="Moolhuijzen P."/>
            <person name="Goolsby J.A."/>
            <person name="Tidwell J."/>
            <person name="Bellgard S.E."/>
            <person name="Bellgard M.I."/>
        </authorList>
    </citation>
    <scope>NUCLEOTIDE SEQUENCE</scope>
    <source>
        <tissue evidence="2">Shoot tissue taken approximately 20 cm above the soil surface</tissue>
    </source>
</reference>
<proteinExistence type="predicted"/>
<protein>
    <recommendedName>
        <fullName evidence="3">Secreted protein</fullName>
    </recommendedName>
</protein>
<dbReference type="AlphaFoldDB" id="A0A0A9BQU6"/>
<organism evidence="2">
    <name type="scientific">Arundo donax</name>
    <name type="common">Giant reed</name>
    <name type="synonym">Donax arundinaceus</name>
    <dbReference type="NCBI Taxonomy" id="35708"/>
    <lineage>
        <taxon>Eukaryota</taxon>
        <taxon>Viridiplantae</taxon>
        <taxon>Streptophyta</taxon>
        <taxon>Embryophyta</taxon>
        <taxon>Tracheophyta</taxon>
        <taxon>Spermatophyta</taxon>
        <taxon>Magnoliopsida</taxon>
        <taxon>Liliopsida</taxon>
        <taxon>Poales</taxon>
        <taxon>Poaceae</taxon>
        <taxon>PACMAD clade</taxon>
        <taxon>Arundinoideae</taxon>
        <taxon>Arundineae</taxon>
        <taxon>Arundo</taxon>
    </lineage>
</organism>